<keyword evidence="5" id="KW-0963">Cytoplasm</keyword>
<evidence type="ECO:0000256" key="5">
    <source>
        <dbReference type="ARBA" id="ARBA00022490"/>
    </source>
</evidence>
<evidence type="ECO:0000256" key="3">
    <source>
        <dbReference type="ARBA" id="ARBA00007574"/>
    </source>
</evidence>
<evidence type="ECO:0000256" key="7">
    <source>
        <dbReference type="ARBA" id="ARBA00022968"/>
    </source>
</evidence>
<keyword evidence="7" id="KW-0735">Signal-anchor</keyword>
<protein>
    <recommendedName>
        <fullName evidence="15">Beta-sarcoglycan</fullName>
    </recommendedName>
</protein>
<evidence type="ECO:0000256" key="12">
    <source>
        <dbReference type="ARBA" id="ARBA00023212"/>
    </source>
</evidence>
<evidence type="ECO:0000256" key="4">
    <source>
        <dbReference type="ARBA" id="ARBA00022475"/>
    </source>
</evidence>
<keyword evidence="10" id="KW-1015">Disulfide bond</keyword>
<dbReference type="InterPro" id="IPR039972">
    <property type="entry name" value="Sarcoglycan_gamma/delta/zeta"/>
</dbReference>
<keyword evidence="8" id="KW-1133">Transmembrane helix</keyword>
<comment type="subcellular location">
    <subcellularLocation>
        <location evidence="2">Cell membrane</location>
        <location evidence="2">Sarcolemma</location>
        <topology evidence="2">Single-pass type II membrane protein</topology>
    </subcellularLocation>
    <subcellularLocation>
        <location evidence="1">Cytoplasm</location>
        <location evidence="1">Cytoskeleton</location>
    </subcellularLocation>
</comment>
<dbReference type="Pfam" id="PF04790">
    <property type="entry name" value="Sarcoglycan_1"/>
    <property type="match status" value="1"/>
</dbReference>
<evidence type="ECO:0000256" key="10">
    <source>
        <dbReference type="ARBA" id="ARBA00023157"/>
    </source>
</evidence>
<evidence type="ECO:0000256" key="6">
    <source>
        <dbReference type="ARBA" id="ARBA00022692"/>
    </source>
</evidence>
<evidence type="ECO:0000256" key="8">
    <source>
        <dbReference type="ARBA" id="ARBA00022989"/>
    </source>
</evidence>
<dbReference type="PANTHER" id="PTHR12939:SF10">
    <property type="entry name" value="EG:4F1.1 PROTEIN"/>
    <property type="match status" value="1"/>
</dbReference>
<evidence type="ECO:0000256" key="1">
    <source>
        <dbReference type="ARBA" id="ARBA00004245"/>
    </source>
</evidence>
<evidence type="ECO:0000256" key="11">
    <source>
        <dbReference type="ARBA" id="ARBA00023180"/>
    </source>
</evidence>
<keyword evidence="14" id="KW-1185">Reference proteome</keyword>
<dbReference type="GO" id="GO:0042383">
    <property type="term" value="C:sarcolemma"/>
    <property type="evidence" value="ECO:0007669"/>
    <property type="project" value="UniProtKB-SubCell"/>
</dbReference>
<gene>
    <name evidence="13" type="ORF">AB6A40_010094</name>
</gene>
<keyword evidence="11" id="KW-0325">Glycoprotein</keyword>
<evidence type="ECO:0000313" key="13">
    <source>
        <dbReference type="EMBL" id="MFH4983385.1"/>
    </source>
</evidence>
<dbReference type="InterPro" id="IPR006875">
    <property type="entry name" value="Sarcoglycan"/>
</dbReference>
<dbReference type="PANTHER" id="PTHR12939">
    <property type="entry name" value="SARCOGLYCAN"/>
    <property type="match status" value="1"/>
</dbReference>
<dbReference type="GO" id="GO:0005856">
    <property type="term" value="C:cytoskeleton"/>
    <property type="evidence" value="ECO:0007669"/>
    <property type="project" value="UniProtKB-SubCell"/>
</dbReference>
<organism evidence="13 14">
    <name type="scientific">Gnathostoma spinigerum</name>
    <dbReference type="NCBI Taxonomy" id="75299"/>
    <lineage>
        <taxon>Eukaryota</taxon>
        <taxon>Metazoa</taxon>
        <taxon>Ecdysozoa</taxon>
        <taxon>Nematoda</taxon>
        <taxon>Chromadorea</taxon>
        <taxon>Rhabditida</taxon>
        <taxon>Spirurina</taxon>
        <taxon>Gnathostomatomorpha</taxon>
        <taxon>Gnathostomatoidea</taxon>
        <taxon>Gnathostomatidae</taxon>
        <taxon>Gnathostoma</taxon>
    </lineage>
</organism>
<evidence type="ECO:0000256" key="9">
    <source>
        <dbReference type="ARBA" id="ARBA00023136"/>
    </source>
</evidence>
<comment type="similarity">
    <text evidence="3">Belongs to the sarcoglycan beta/delta/gamma/zeta family.</text>
</comment>
<keyword evidence="12" id="KW-0206">Cytoskeleton</keyword>
<proteinExistence type="inferred from homology"/>
<dbReference type="Proteomes" id="UP001608902">
    <property type="component" value="Unassembled WGS sequence"/>
</dbReference>
<reference evidence="13 14" key="1">
    <citation type="submission" date="2024-08" db="EMBL/GenBank/DDBJ databases">
        <title>Gnathostoma spinigerum genome.</title>
        <authorList>
            <person name="Gonzalez-Bertolin B."/>
            <person name="Monzon S."/>
            <person name="Zaballos A."/>
            <person name="Jimenez P."/>
            <person name="Dekumyoy P."/>
            <person name="Varona S."/>
            <person name="Cuesta I."/>
            <person name="Sumanam S."/>
            <person name="Adisakwattana P."/>
            <person name="Gasser R.B."/>
            <person name="Hernandez-Gonzalez A."/>
            <person name="Young N.D."/>
            <person name="Perteguer M.J."/>
        </authorList>
    </citation>
    <scope>NUCLEOTIDE SEQUENCE [LARGE SCALE GENOMIC DNA]</scope>
    <source>
        <strain evidence="13">AL3</strain>
        <tissue evidence="13">Liver</tissue>
    </source>
</reference>
<name>A0ABD6F2Q9_9BILA</name>
<comment type="caution">
    <text evidence="13">The sequence shown here is derived from an EMBL/GenBank/DDBJ whole genome shotgun (WGS) entry which is preliminary data.</text>
</comment>
<accession>A0ABD6F2Q9</accession>
<dbReference type="AlphaFoldDB" id="A0ABD6F2Q9"/>
<sequence>MLVSVFVCTYFFKKPFNVLHLHNFTDDGGSVFEGAIQTSLIRPEPDTPLSIESPTRNLDLDAGQDIEITSGAGEIQISSLLDLVLNSKQGDIRFESNSVYLSGLQPSDGRGSMQYQLCICQSGRLFMAPQSADCRADRTICE</sequence>
<keyword evidence="9" id="KW-0472">Membrane</keyword>
<evidence type="ECO:0000313" key="14">
    <source>
        <dbReference type="Proteomes" id="UP001608902"/>
    </source>
</evidence>
<evidence type="ECO:0000256" key="2">
    <source>
        <dbReference type="ARBA" id="ARBA00004274"/>
    </source>
</evidence>
<keyword evidence="6" id="KW-0812">Transmembrane</keyword>
<keyword evidence="4" id="KW-1003">Cell membrane</keyword>
<dbReference type="EMBL" id="JBGFUD010012097">
    <property type="protein sequence ID" value="MFH4983385.1"/>
    <property type="molecule type" value="Genomic_DNA"/>
</dbReference>
<evidence type="ECO:0008006" key="15">
    <source>
        <dbReference type="Google" id="ProtNLM"/>
    </source>
</evidence>